<evidence type="ECO:0000256" key="3">
    <source>
        <dbReference type="ARBA" id="ARBA00022475"/>
    </source>
</evidence>
<dbReference type="PANTHER" id="PTHR33989:SF4">
    <property type="entry name" value="PTS SYSTEM N,N'-DIACETYLCHITOBIOSE-SPECIFIC EIIC COMPONENT"/>
    <property type="match status" value="1"/>
</dbReference>
<evidence type="ECO:0000256" key="2">
    <source>
        <dbReference type="ARBA" id="ARBA00022448"/>
    </source>
</evidence>
<evidence type="ECO:0000259" key="9">
    <source>
        <dbReference type="PROSITE" id="PS51105"/>
    </source>
</evidence>
<keyword evidence="4" id="KW-0762">Sugar transport</keyword>
<dbReference type="Proteomes" id="UP000294192">
    <property type="component" value="Unassembled WGS sequence"/>
</dbReference>
<feature type="transmembrane region" description="Helical" evidence="8">
    <location>
        <begin position="534"/>
        <end position="552"/>
    </location>
</feature>
<feature type="transmembrane region" description="Helical" evidence="8">
    <location>
        <begin position="418"/>
        <end position="435"/>
    </location>
</feature>
<feature type="transmembrane region" description="Helical" evidence="8">
    <location>
        <begin position="211"/>
        <end position="233"/>
    </location>
</feature>
<dbReference type="GO" id="GO:0005886">
    <property type="term" value="C:plasma membrane"/>
    <property type="evidence" value="ECO:0007669"/>
    <property type="project" value="UniProtKB-SubCell"/>
</dbReference>
<comment type="subcellular location">
    <subcellularLocation>
        <location evidence="1">Cell membrane</location>
        <topology evidence="1">Multi-pass membrane protein</topology>
    </subcellularLocation>
</comment>
<dbReference type="InterPro" id="IPR051088">
    <property type="entry name" value="PTS_Sugar-EIIC/EIIB"/>
</dbReference>
<feature type="transmembrane region" description="Helical" evidence="8">
    <location>
        <begin position="133"/>
        <end position="153"/>
    </location>
</feature>
<evidence type="ECO:0000256" key="6">
    <source>
        <dbReference type="ARBA" id="ARBA00022989"/>
    </source>
</evidence>
<keyword evidence="5 8" id="KW-0812">Transmembrane</keyword>
<evidence type="ECO:0000256" key="5">
    <source>
        <dbReference type="ARBA" id="ARBA00022692"/>
    </source>
</evidence>
<dbReference type="GO" id="GO:1902815">
    <property type="term" value="P:N,N'-diacetylchitobiose import"/>
    <property type="evidence" value="ECO:0007669"/>
    <property type="project" value="TreeGrafter"/>
</dbReference>
<evidence type="ECO:0000256" key="8">
    <source>
        <dbReference type="SAM" id="Phobius"/>
    </source>
</evidence>
<dbReference type="GO" id="GO:0008982">
    <property type="term" value="F:protein-N(PI)-phosphohistidine-sugar phosphotransferase activity"/>
    <property type="evidence" value="ECO:0007669"/>
    <property type="project" value="InterPro"/>
</dbReference>
<feature type="domain" description="PTS EIIC type-3" evidence="9">
    <location>
        <begin position="17"/>
        <end position="575"/>
    </location>
</feature>
<gene>
    <name evidence="10" type="ORF">C4B24_04180</name>
</gene>
<dbReference type="PROSITE" id="PS51105">
    <property type="entry name" value="PTS_EIIC_TYPE_3"/>
    <property type="match status" value="1"/>
</dbReference>
<keyword evidence="11" id="KW-1185">Reference proteome</keyword>
<feature type="transmembrane region" description="Helical" evidence="8">
    <location>
        <begin position="558"/>
        <end position="579"/>
    </location>
</feature>
<feature type="transmembrane region" description="Helical" evidence="8">
    <location>
        <begin position="502"/>
        <end position="522"/>
    </location>
</feature>
<dbReference type="GO" id="GO:0009401">
    <property type="term" value="P:phosphoenolpyruvate-dependent sugar phosphotransferase system"/>
    <property type="evidence" value="ECO:0007669"/>
    <property type="project" value="InterPro"/>
</dbReference>
<dbReference type="RefSeq" id="WP_131599510.1">
    <property type="nucleotide sequence ID" value="NZ_CBDBYK010000019.1"/>
</dbReference>
<feature type="transmembrane region" description="Helical" evidence="8">
    <location>
        <begin position="364"/>
        <end position="385"/>
    </location>
</feature>
<keyword evidence="3" id="KW-1003">Cell membrane</keyword>
<protein>
    <recommendedName>
        <fullName evidence="9">PTS EIIC type-3 domain-containing protein</fullName>
    </recommendedName>
</protein>
<feature type="transmembrane region" description="Helical" evidence="8">
    <location>
        <begin position="40"/>
        <end position="61"/>
    </location>
</feature>
<accession>A0A4R0XP25</accession>
<dbReference type="EMBL" id="PSZO01000024">
    <property type="protein sequence ID" value="TCG10715.1"/>
    <property type="molecule type" value="Genomic_DNA"/>
</dbReference>
<reference evidence="10 11" key="1">
    <citation type="submission" date="2018-02" db="EMBL/GenBank/DDBJ databases">
        <title>Mycoplasma marinum and Mycoplasma todarodis sp. nov., moderately halophilic and psychrotolerant mycoplasmas isolated from cephalopods.</title>
        <authorList>
            <person name="Viver T."/>
        </authorList>
    </citation>
    <scope>NUCLEOTIDE SEQUENCE [LARGE SCALE GENOMIC DNA]</scope>
    <source>
        <strain evidence="10 11">PE</strain>
    </source>
</reference>
<evidence type="ECO:0000256" key="4">
    <source>
        <dbReference type="ARBA" id="ARBA00022597"/>
    </source>
</evidence>
<dbReference type="InterPro" id="IPR003352">
    <property type="entry name" value="PTS_EIIC"/>
</dbReference>
<proteinExistence type="predicted"/>
<evidence type="ECO:0000313" key="11">
    <source>
        <dbReference type="Proteomes" id="UP000294192"/>
    </source>
</evidence>
<dbReference type="InterPro" id="IPR004501">
    <property type="entry name" value="PTS_EIIC_3"/>
</dbReference>
<dbReference type="OrthoDB" id="1550290at2"/>
<organism evidence="10 11">
    <name type="scientific">Mycoplasma marinum</name>
    <dbReference type="NCBI Taxonomy" id="1937190"/>
    <lineage>
        <taxon>Bacteria</taxon>
        <taxon>Bacillati</taxon>
        <taxon>Mycoplasmatota</taxon>
        <taxon>Mollicutes</taxon>
        <taxon>Mycoplasmataceae</taxon>
        <taxon>Mycoplasma</taxon>
    </lineage>
</organism>
<evidence type="ECO:0000256" key="1">
    <source>
        <dbReference type="ARBA" id="ARBA00004651"/>
    </source>
</evidence>
<keyword evidence="7 8" id="KW-0472">Membrane</keyword>
<feature type="transmembrane region" description="Helical" evidence="8">
    <location>
        <begin position="447"/>
        <end position="469"/>
    </location>
</feature>
<evidence type="ECO:0000313" key="10">
    <source>
        <dbReference type="EMBL" id="TCG10715.1"/>
    </source>
</evidence>
<keyword evidence="2" id="KW-0813">Transport</keyword>
<comment type="caution">
    <text evidence="10">The sequence shown here is derived from an EMBL/GenBank/DDBJ whole genome shotgun (WGS) entry which is preliminary data.</text>
</comment>
<name>A0A4R0XP25_9MOLU</name>
<dbReference type="AlphaFoldDB" id="A0A4R0XP25"/>
<feature type="transmembrane region" description="Helical" evidence="8">
    <location>
        <begin position="392"/>
        <end position="412"/>
    </location>
</feature>
<feature type="transmembrane region" description="Helical" evidence="8">
    <location>
        <begin position="97"/>
        <end position="121"/>
    </location>
</feature>
<feature type="transmembrane region" description="Helical" evidence="8">
    <location>
        <begin position="165"/>
        <end position="190"/>
    </location>
</feature>
<keyword evidence="6 8" id="KW-1133">Transmembrane helix</keyword>
<dbReference type="PANTHER" id="PTHR33989">
    <property type="match status" value="1"/>
</dbReference>
<dbReference type="Pfam" id="PF02378">
    <property type="entry name" value="PTS_EIIC"/>
    <property type="match status" value="2"/>
</dbReference>
<evidence type="ECO:0000256" key="7">
    <source>
        <dbReference type="ARBA" id="ARBA00023136"/>
    </source>
</evidence>
<sequence>MSKVKNSNKLNSTKNWINEKLIPKVGKLGNQRHLSAIRDAFAIFTPIIIAGAMAVLMRSVVFSDAGGKGSLSGLFVAWNDFVPQGGYLTFLKLFKGYFLYLQVGTINCMSLYIAFGIGFFLSRSRGNTAPEIAGLLCIAAFLSVTNLMLNVPWDSNKAPTWEGGMYWIGARGLISAIIVSMIATELYCWMSKGNKLAIKMPSGVPPAVSKAFAKLFPVIFTLLIICGINWIVWIPFSGVSSSPLVNRTLPAEGAGIDHSILLKGGATTLVLQGKTPAGDITVLGAANSGASSETVAAFKKMLNTLQNLKTTSDKDFLQLLHGIKGTENVKDVTNLAFKNGAGAYTPATLVAVKSIVEQSTQIDIALHGGATLTSLIYAGVVAPFLGLASNQYGGLGIAILYVVLISLFWFFGLHGTNIINGAFAPIWLILLANNINGDSNVFVQGTFDAYIFIGGWGATLPLLVATLAFGKRDSAEYEVSKFAIAPGFFQINEPVTFGYPLVLNWMLILPLMLIMPILTVTTYMGIQWFGVPKVIALIPWTIPVGFGGLIASASPWGFVLAVVNFAIATALWTPFVLMLKYKANNEEKNLKINEDTNSVKTA</sequence>